<keyword evidence="3" id="KW-1185">Reference proteome</keyword>
<accession>A0A7M1AYT9</accession>
<protein>
    <recommendedName>
        <fullName evidence="1">Transposase IS200-like domain-containing protein</fullName>
    </recommendedName>
</protein>
<dbReference type="SUPFAM" id="SSF143422">
    <property type="entry name" value="Transposase IS200-like"/>
    <property type="match status" value="1"/>
</dbReference>
<dbReference type="KEGG" id="ssei:FJR45_01310"/>
<dbReference type="Proteomes" id="UP000593719">
    <property type="component" value="Chromosome"/>
</dbReference>
<evidence type="ECO:0000259" key="1">
    <source>
        <dbReference type="SMART" id="SM01321"/>
    </source>
</evidence>
<dbReference type="Pfam" id="PF01797">
    <property type="entry name" value="Y1_Tnp"/>
    <property type="match status" value="1"/>
</dbReference>
<dbReference type="PANTHER" id="PTHR34322">
    <property type="entry name" value="TRANSPOSASE, Y1_TNP DOMAIN-CONTAINING"/>
    <property type="match status" value="1"/>
</dbReference>
<dbReference type="Gene3D" id="3.30.70.1290">
    <property type="entry name" value="Transposase IS200-like"/>
    <property type="match status" value="1"/>
</dbReference>
<reference evidence="2 3" key="1">
    <citation type="submission" date="2019-06" db="EMBL/GenBank/DDBJ databases">
        <title>Sulfurimonas gotlandica sp. nov., a chemoautotrophic and psychrotolerant epsilonproteobacterium isolated from a pelagic redoxcline, and an emended description of the genus Sulfurimonas.</title>
        <authorList>
            <person name="Wang S."/>
            <person name="Jiang L."/>
            <person name="Shao Z."/>
        </authorList>
    </citation>
    <scope>NUCLEOTIDE SEQUENCE [LARGE SCALE GENOMIC DNA]</scope>
    <source>
        <strain evidence="2 3">S2-6</strain>
    </source>
</reference>
<dbReference type="InterPro" id="IPR002686">
    <property type="entry name" value="Transposase_17"/>
</dbReference>
<dbReference type="GO" id="GO:0003677">
    <property type="term" value="F:DNA binding"/>
    <property type="evidence" value="ECO:0007669"/>
    <property type="project" value="InterPro"/>
</dbReference>
<dbReference type="GO" id="GO:0004803">
    <property type="term" value="F:transposase activity"/>
    <property type="evidence" value="ECO:0007669"/>
    <property type="project" value="InterPro"/>
</dbReference>
<dbReference type="InterPro" id="IPR036515">
    <property type="entry name" value="Transposase_17_sf"/>
</dbReference>
<proteinExistence type="predicted"/>
<evidence type="ECO:0000313" key="2">
    <source>
        <dbReference type="EMBL" id="QOP42659.1"/>
    </source>
</evidence>
<sequence length="348" mass="41742">MPRKRRIEKVGFYHIVNRGVARSNIYLSNKDYLEFLEIVQSASDEYLFEIYSFCLMNNHYHLLLKTNDENLSMIMQKINSRYSIYFNNKYKRVGPLWQGRFKSWFVYDEVYLQTLVKYIEFNPIKAGMTHRIGQYAWAMSSKTNVEFSMLNFELIEKINFAREFDEKELEKLDEFMKSKVEIKNGYFQQKKKSPLESYFKNYSREVGIAKAIKDGFTQKEIALYLNLSSVAISKIYKIYRQKVKLFHKLRDKGIFWSYSKSIRYEETNNTLFIEYLLKYGDFDDIALGVKLFGKRYVKKVWQEKLKADTSFIKTNLMIARVFFGMDVESDYFKEVKNERFEKLKLLAS</sequence>
<dbReference type="PANTHER" id="PTHR34322:SF2">
    <property type="entry name" value="TRANSPOSASE IS200-LIKE DOMAIN-CONTAINING PROTEIN"/>
    <property type="match status" value="1"/>
</dbReference>
<dbReference type="RefSeq" id="WP_193151016.1">
    <property type="nucleotide sequence ID" value="NZ_CP041235.1"/>
</dbReference>
<dbReference type="SMART" id="SM01321">
    <property type="entry name" value="Y1_Tnp"/>
    <property type="match status" value="1"/>
</dbReference>
<organism evidence="2 3">
    <name type="scientific">Sulfurimonas sediminis</name>
    <dbReference type="NCBI Taxonomy" id="2590020"/>
    <lineage>
        <taxon>Bacteria</taxon>
        <taxon>Pseudomonadati</taxon>
        <taxon>Campylobacterota</taxon>
        <taxon>Epsilonproteobacteria</taxon>
        <taxon>Campylobacterales</taxon>
        <taxon>Sulfurimonadaceae</taxon>
        <taxon>Sulfurimonas</taxon>
    </lineage>
</organism>
<name>A0A7M1AYT9_9BACT</name>
<dbReference type="EMBL" id="CP041235">
    <property type="protein sequence ID" value="QOP42659.1"/>
    <property type="molecule type" value="Genomic_DNA"/>
</dbReference>
<evidence type="ECO:0000313" key="3">
    <source>
        <dbReference type="Proteomes" id="UP000593719"/>
    </source>
</evidence>
<dbReference type="AlphaFoldDB" id="A0A7M1AYT9"/>
<dbReference type="GO" id="GO:0006313">
    <property type="term" value="P:DNA transposition"/>
    <property type="evidence" value="ECO:0007669"/>
    <property type="project" value="InterPro"/>
</dbReference>
<gene>
    <name evidence="2" type="ORF">FJR45_01310</name>
</gene>
<feature type="domain" description="Transposase IS200-like" evidence="1">
    <location>
        <begin position="8"/>
        <end position="122"/>
    </location>
</feature>